<dbReference type="InterPro" id="IPR029058">
    <property type="entry name" value="AB_hydrolase_fold"/>
</dbReference>
<dbReference type="STRING" id="1423792.FD09_GL000731"/>
<evidence type="ECO:0000313" key="2">
    <source>
        <dbReference type="Proteomes" id="UP000051330"/>
    </source>
</evidence>
<dbReference type="GO" id="GO:0016747">
    <property type="term" value="F:acyltransferase activity, transferring groups other than amino-acyl groups"/>
    <property type="evidence" value="ECO:0007669"/>
    <property type="project" value="TreeGrafter"/>
</dbReference>
<sequence length="237" mass="26177">MAWLALEYADSVLQNQTRVQVIVPDQIDGPLQSLYLLHGLGDDGSAWQRKTNLEALVADKQVAVIMPAVGRSWYQDVPKGVPYWTFLTESLPRYMNQLLPLSPRAVDHFVAGNSMGGYGALKWASAQPQQFGAVGALSPVTDFAVLPKIQPDWAAAFPDGRPAPVSYTASVPLFLAIGQQDFLYPQFQEFVTHRVTSKPKIFTAAGAHDWQFWQLALSQLIDWLPLTSTHTEKGILA</sequence>
<dbReference type="SUPFAM" id="SSF53474">
    <property type="entry name" value="alpha/beta-Hydrolases"/>
    <property type="match status" value="1"/>
</dbReference>
<proteinExistence type="predicted"/>
<keyword evidence="2" id="KW-1185">Reference proteome</keyword>
<dbReference type="InterPro" id="IPR000801">
    <property type="entry name" value="Esterase-like"/>
</dbReference>
<dbReference type="AlphaFoldDB" id="A0A0R1N1G3"/>
<dbReference type="RefSeq" id="WP_057821628.1">
    <property type="nucleotide sequence ID" value="NZ_AZEC01000012.1"/>
</dbReference>
<accession>A0A0R1N1G3</accession>
<dbReference type="PATRIC" id="fig|1423792.3.peg.746"/>
<dbReference type="Proteomes" id="UP000051330">
    <property type="component" value="Unassembled WGS sequence"/>
</dbReference>
<protein>
    <submittedName>
        <fullName evidence="1">Acetylesterase</fullName>
    </submittedName>
</protein>
<name>A0A0R1N1G3_9LACO</name>
<comment type="caution">
    <text evidence="1">The sequence shown here is derived from an EMBL/GenBank/DDBJ whole genome shotgun (WGS) entry which is preliminary data.</text>
</comment>
<dbReference type="Pfam" id="PF00756">
    <property type="entry name" value="Esterase"/>
    <property type="match status" value="1"/>
</dbReference>
<organism evidence="1 2">
    <name type="scientific">Schleiferilactobacillus perolens DSM 12744</name>
    <dbReference type="NCBI Taxonomy" id="1423792"/>
    <lineage>
        <taxon>Bacteria</taxon>
        <taxon>Bacillati</taxon>
        <taxon>Bacillota</taxon>
        <taxon>Bacilli</taxon>
        <taxon>Lactobacillales</taxon>
        <taxon>Lactobacillaceae</taxon>
        <taxon>Schleiferilactobacillus</taxon>
    </lineage>
</organism>
<dbReference type="OrthoDB" id="9803578at2"/>
<dbReference type="EMBL" id="AZEC01000012">
    <property type="protein sequence ID" value="KRL11362.1"/>
    <property type="molecule type" value="Genomic_DNA"/>
</dbReference>
<gene>
    <name evidence="1" type="ORF">FD09_GL000731</name>
</gene>
<dbReference type="PANTHER" id="PTHR48098:SF1">
    <property type="entry name" value="DIACYLGLYCEROL ACYLTRANSFERASE_MYCOLYLTRANSFERASE AG85A"/>
    <property type="match status" value="1"/>
</dbReference>
<dbReference type="Gene3D" id="3.40.50.1820">
    <property type="entry name" value="alpha/beta hydrolase"/>
    <property type="match status" value="1"/>
</dbReference>
<dbReference type="PANTHER" id="PTHR48098">
    <property type="entry name" value="ENTEROCHELIN ESTERASE-RELATED"/>
    <property type="match status" value="1"/>
</dbReference>
<reference evidence="1 2" key="1">
    <citation type="journal article" date="2015" name="Genome Announc.">
        <title>Expanding the biotechnology potential of lactobacilli through comparative genomics of 213 strains and associated genera.</title>
        <authorList>
            <person name="Sun Z."/>
            <person name="Harris H.M."/>
            <person name="McCann A."/>
            <person name="Guo C."/>
            <person name="Argimon S."/>
            <person name="Zhang W."/>
            <person name="Yang X."/>
            <person name="Jeffery I.B."/>
            <person name="Cooney J.C."/>
            <person name="Kagawa T.F."/>
            <person name="Liu W."/>
            <person name="Song Y."/>
            <person name="Salvetti E."/>
            <person name="Wrobel A."/>
            <person name="Rasinkangas P."/>
            <person name="Parkhill J."/>
            <person name="Rea M.C."/>
            <person name="O'Sullivan O."/>
            <person name="Ritari J."/>
            <person name="Douillard F.P."/>
            <person name="Paul Ross R."/>
            <person name="Yang R."/>
            <person name="Briner A.E."/>
            <person name="Felis G.E."/>
            <person name="de Vos W.M."/>
            <person name="Barrangou R."/>
            <person name="Klaenhammer T.R."/>
            <person name="Caufield P.W."/>
            <person name="Cui Y."/>
            <person name="Zhang H."/>
            <person name="O'Toole P.W."/>
        </authorList>
    </citation>
    <scope>NUCLEOTIDE SEQUENCE [LARGE SCALE GENOMIC DNA]</scope>
    <source>
        <strain evidence="1 2">DSM 12744</strain>
    </source>
</reference>
<evidence type="ECO:0000313" key="1">
    <source>
        <dbReference type="EMBL" id="KRL11362.1"/>
    </source>
</evidence>
<dbReference type="InterPro" id="IPR050583">
    <property type="entry name" value="Mycobacterial_A85_antigen"/>
</dbReference>